<keyword evidence="5" id="KW-1185">Reference proteome</keyword>
<name>A0A0A0C3J0_9CELL</name>
<evidence type="ECO:0000256" key="1">
    <source>
        <dbReference type="ARBA" id="ARBA00022679"/>
    </source>
</evidence>
<organism evidence="4 5">
    <name type="scientific">Cellulomonas bogoriensis 69B4 = DSM 16987</name>
    <dbReference type="NCBI Taxonomy" id="1386082"/>
    <lineage>
        <taxon>Bacteria</taxon>
        <taxon>Bacillati</taxon>
        <taxon>Actinomycetota</taxon>
        <taxon>Actinomycetes</taxon>
        <taxon>Micrococcales</taxon>
        <taxon>Cellulomonadaceae</taxon>
        <taxon>Cellulomonas</taxon>
    </lineage>
</organism>
<evidence type="ECO:0000313" key="4">
    <source>
        <dbReference type="EMBL" id="KGM13949.1"/>
    </source>
</evidence>
<keyword evidence="1 2" id="KW-0808">Transferase</keyword>
<evidence type="ECO:0000256" key="3">
    <source>
        <dbReference type="SAM" id="Phobius"/>
    </source>
</evidence>
<proteinExistence type="inferred from homology"/>
<keyword evidence="3" id="KW-1133">Transmembrane helix</keyword>
<evidence type="ECO:0000256" key="2">
    <source>
        <dbReference type="RuleBase" id="RU003750"/>
    </source>
</evidence>
<dbReference type="PROSITE" id="PS00379">
    <property type="entry name" value="CDP_ALCOHOL_P_TRANSF"/>
    <property type="match status" value="1"/>
</dbReference>
<dbReference type="GO" id="GO:0008654">
    <property type="term" value="P:phospholipid biosynthetic process"/>
    <property type="evidence" value="ECO:0007669"/>
    <property type="project" value="InterPro"/>
</dbReference>
<dbReference type="InterPro" id="IPR000462">
    <property type="entry name" value="CDP-OH_P_trans"/>
</dbReference>
<dbReference type="Proteomes" id="UP000054314">
    <property type="component" value="Unassembled WGS sequence"/>
</dbReference>
<feature type="transmembrane region" description="Helical" evidence="3">
    <location>
        <begin position="156"/>
        <end position="178"/>
    </location>
</feature>
<dbReference type="GO" id="GO:0016020">
    <property type="term" value="C:membrane"/>
    <property type="evidence" value="ECO:0007669"/>
    <property type="project" value="InterPro"/>
</dbReference>
<protein>
    <submittedName>
        <fullName evidence="4">CDP-alcohol phosphatidyltransferase</fullName>
    </submittedName>
</protein>
<gene>
    <name evidence="4" type="ORF">N869_01890</name>
</gene>
<comment type="caution">
    <text evidence="4">The sequence shown here is derived from an EMBL/GenBank/DDBJ whole genome shotgun (WGS) entry which is preliminary data.</text>
</comment>
<sequence>MRTDLVERPTSEDDPTGGAGSRYRAALALLASRQKPGAGVPAYTRWVNRRAARRIAAAAHALGVSANTVTILSAAVSALAVVALLALPTGWVTGVVVAVLLAAGYVLDSADGQVARLSGTAGPSGEWLDHVVDAIRTPVVHLAVLVALARDGAPDWALVVTLAYCVLAVGQFMSQILAEQLLGRPPLPATGPARRQSLVLLPTDTGTFCWLFVLWGGPVLFVAAYTSMFALNLFHAAVSMRRKYVRLRLHERKGPTS</sequence>
<dbReference type="EMBL" id="AXCZ01000018">
    <property type="protein sequence ID" value="KGM13949.1"/>
    <property type="molecule type" value="Genomic_DNA"/>
</dbReference>
<feature type="transmembrane region" description="Helical" evidence="3">
    <location>
        <begin position="55"/>
        <end position="84"/>
    </location>
</feature>
<reference evidence="4 5" key="1">
    <citation type="submission" date="2013-08" db="EMBL/GenBank/DDBJ databases">
        <title>Genome sequencing of Cellulomonas bogoriensis 69B4.</title>
        <authorList>
            <person name="Chen F."/>
            <person name="Li Y."/>
            <person name="Wang G."/>
        </authorList>
    </citation>
    <scope>NUCLEOTIDE SEQUENCE [LARGE SCALE GENOMIC DNA]</scope>
    <source>
        <strain evidence="4 5">69B4</strain>
    </source>
</reference>
<feature type="transmembrane region" description="Helical" evidence="3">
    <location>
        <begin position="210"/>
        <end position="238"/>
    </location>
</feature>
<accession>A0A0A0C3J0</accession>
<dbReference type="InterPro" id="IPR048254">
    <property type="entry name" value="CDP_ALCOHOL_P_TRANSF_CS"/>
</dbReference>
<dbReference type="Pfam" id="PF01066">
    <property type="entry name" value="CDP-OH_P_transf"/>
    <property type="match status" value="1"/>
</dbReference>
<dbReference type="Gene3D" id="1.20.120.1760">
    <property type="match status" value="1"/>
</dbReference>
<dbReference type="RefSeq" id="WP_232229592.1">
    <property type="nucleotide sequence ID" value="NZ_AXCZ01000018.1"/>
</dbReference>
<dbReference type="AlphaFoldDB" id="A0A0A0C3J0"/>
<feature type="transmembrane region" description="Helical" evidence="3">
    <location>
        <begin position="90"/>
        <end position="107"/>
    </location>
</feature>
<keyword evidence="3" id="KW-0472">Membrane</keyword>
<dbReference type="InterPro" id="IPR043130">
    <property type="entry name" value="CDP-OH_PTrfase_TM_dom"/>
</dbReference>
<keyword evidence="3" id="KW-0812">Transmembrane</keyword>
<dbReference type="GO" id="GO:0016780">
    <property type="term" value="F:phosphotransferase activity, for other substituted phosphate groups"/>
    <property type="evidence" value="ECO:0007669"/>
    <property type="project" value="InterPro"/>
</dbReference>
<evidence type="ECO:0000313" key="5">
    <source>
        <dbReference type="Proteomes" id="UP000054314"/>
    </source>
</evidence>
<comment type="similarity">
    <text evidence="2">Belongs to the CDP-alcohol phosphatidyltransferase class-I family.</text>
</comment>